<dbReference type="EMBL" id="CP017641">
    <property type="protein sequence ID" value="APZ93164.1"/>
    <property type="molecule type" value="Genomic_DNA"/>
</dbReference>
<dbReference type="AlphaFoldDB" id="A0A1P8WGJ0"/>
<name>A0A1P8WGJ0_9PLAN</name>
<feature type="transmembrane region" description="Helical" evidence="1">
    <location>
        <begin position="147"/>
        <end position="164"/>
    </location>
</feature>
<keyword evidence="3" id="KW-1185">Reference proteome</keyword>
<evidence type="ECO:0000313" key="2">
    <source>
        <dbReference type="EMBL" id="APZ93164.1"/>
    </source>
</evidence>
<dbReference type="KEGG" id="fmr:Fuma_02780"/>
<keyword evidence="1" id="KW-0812">Transmembrane</keyword>
<reference evidence="2 3" key="1">
    <citation type="journal article" date="2016" name="Front. Microbiol.">
        <title>Fuerstia marisgermanicae gen. nov., sp. nov., an Unusual Member of the Phylum Planctomycetes from the German Wadden Sea.</title>
        <authorList>
            <person name="Kohn T."/>
            <person name="Heuer A."/>
            <person name="Jogler M."/>
            <person name="Vollmers J."/>
            <person name="Boedeker C."/>
            <person name="Bunk B."/>
            <person name="Rast P."/>
            <person name="Borchert D."/>
            <person name="Glockner I."/>
            <person name="Freese H.M."/>
            <person name="Klenk H.P."/>
            <person name="Overmann J."/>
            <person name="Kaster A.K."/>
            <person name="Rohde M."/>
            <person name="Wiegand S."/>
            <person name="Jogler C."/>
        </authorList>
    </citation>
    <scope>NUCLEOTIDE SEQUENCE [LARGE SCALE GENOMIC DNA]</scope>
    <source>
        <strain evidence="2 3">NH11</strain>
    </source>
</reference>
<evidence type="ECO:0000313" key="3">
    <source>
        <dbReference type="Proteomes" id="UP000187735"/>
    </source>
</evidence>
<dbReference type="RefSeq" id="WP_077024673.1">
    <property type="nucleotide sequence ID" value="NZ_CP017641.1"/>
</dbReference>
<keyword evidence="1" id="KW-0472">Membrane</keyword>
<keyword evidence="1" id="KW-1133">Transmembrane helix</keyword>
<dbReference type="STRING" id="1891926.Fuma_02780"/>
<evidence type="ECO:0000256" key="1">
    <source>
        <dbReference type="SAM" id="Phobius"/>
    </source>
</evidence>
<accession>A0A1P8WGJ0</accession>
<proteinExistence type="predicted"/>
<dbReference type="Proteomes" id="UP000187735">
    <property type="component" value="Chromosome"/>
</dbReference>
<organism evidence="2 3">
    <name type="scientific">Fuerstiella marisgermanici</name>
    <dbReference type="NCBI Taxonomy" id="1891926"/>
    <lineage>
        <taxon>Bacteria</taxon>
        <taxon>Pseudomonadati</taxon>
        <taxon>Planctomycetota</taxon>
        <taxon>Planctomycetia</taxon>
        <taxon>Planctomycetales</taxon>
        <taxon>Planctomycetaceae</taxon>
        <taxon>Fuerstiella</taxon>
    </lineage>
</organism>
<protein>
    <submittedName>
        <fullName evidence="2">Uncharacterized protein</fullName>
    </submittedName>
</protein>
<sequence length="224" mass="25036">MTSTNEEYNPFEAPKSTELTELRLHDGQDLLVTKRYIVCREKVELPKICIKYGETDDMAPRRKVLRTLSFSAVLKIAVTATLGVMGLVGLSNSSSPAVASGVGLYLVMFLLAMGILIWKVAPNGYMAVDTTWYICGRYKRQIRRSRMIVGSVVFVGFTGLGVWLSWETNSLWPLSLLVCAAGASAGYEPEVPLRLKRQHNDVFLLQGHSKKFHQAWLRHVSDAE</sequence>
<feature type="transmembrane region" description="Helical" evidence="1">
    <location>
        <begin position="68"/>
        <end position="91"/>
    </location>
</feature>
<gene>
    <name evidence="2" type="ORF">Fuma_02780</name>
</gene>
<feature type="transmembrane region" description="Helical" evidence="1">
    <location>
        <begin position="97"/>
        <end position="118"/>
    </location>
</feature>